<sequence>MSGLRTAAMAALVVLTTTGPALAEFEQVTDRAQFIKLIAGKTLSRTLVELWVSPNGGISGNGAGWDVTGSWSWKDGYFCRDLNWGGDELGYNCQAVHSDGSRIRFTSDRGDGQSAAFTLR</sequence>
<protein>
    <submittedName>
        <fullName evidence="2">Dihydrodipicolinate reductase</fullName>
    </submittedName>
</protein>
<name>A0A369TTR8_9RHOB</name>
<keyword evidence="3" id="KW-1185">Reference proteome</keyword>
<dbReference type="Proteomes" id="UP000253977">
    <property type="component" value="Unassembled WGS sequence"/>
</dbReference>
<evidence type="ECO:0000256" key="1">
    <source>
        <dbReference type="SAM" id="SignalP"/>
    </source>
</evidence>
<dbReference type="AlphaFoldDB" id="A0A369TTR8"/>
<dbReference type="OrthoDB" id="7874348at2"/>
<proteinExistence type="predicted"/>
<dbReference type="EMBL" id="QPMK01000002">
    <property type="protein sequence ID" value="RDD67547.1"/>
    <property type="molecule type" value="Genomic_DNA"/>
</dbReference>
<reference evidence="2 3" key="1">
    <citation type="submission" date="2018-07" db="EMBL/GenBank/DDBJ databases">
        <title>Thalassococcus profundi sp. nov., a marine bacterium isolated from deep seawater of Okinawa Trough.</title>
        <authorList>
            <person name="Yu M."/>
        </authorList>
    </citation>
    <scope>NUCLEOTIDE SEQUENCE [LARGE SCALE GENOMIC DNA]</scope>
    <source>
        <strain evidence="2 3">WRAS1</strain>
    </source>
</reference>
<keyword evidence="1" id="KW-0732">Signal</keyword>
<evidence type="ECO:0000313" key="3">
    <source>
        <dbReference type="Proteomes" id="UP000253977"/>
    </source>
</evidence>
<gene>
    <name evidence="2" type="ORF">DU478_02500</name>
</gene>
<organism evidence="2 3">
    <name type="scientific">Thalassococcus profundi</name>
    <dbReference type="NCBI Taxonomy" id="2282382"/>
    <lineage>
        <taxon>Bacteria</taxon>
        <taxon>Pseudomonadati</taxon>
        <taxon>Pseudomonadota</taxon>
        <taxon>Alphaproteobacteria</taxon>
        <taxon>Rhodobacterales</taxon>
        <taxon>Roseobacteraceae</taxon>
        <taxon>Thalassococcus</taxon>
    </lineage>
</organism>
<dbReference type="RefSeq" id="WP_114509364.1">
    <property type="nucleotide sequence ID" value="NZ_QPMK01000002.1"/>
</dbReference>
<evidence type="ECO:0000313" key="2">
    <source>
        <dbReference type="EMBL" id="RDD67547.1"/>
    </source>
</evidence>
<feature type="chain" id="PRO_5016787137" evidence="1">
    <location>
        <begin position="24"/>
        <end position="120"/>
    </location>
</feature>
<comment type="caution">
    <text evidence="2">The sequence shown here is derived from an EMBL/GenBank/DDBJ whole genome shotgun (WGS) entry which is preliminary data.</text>
</comment>
<accession>A0A369TTR8</accession>
<feature type="signal peptide" evidence="1">
    <location>
        <begin position="1"/>
        <end position="23"/>
    </location>
</feature>